<evidence type="ECO:0000313" key="4">
    <source>
        <dbReference type="Proteomes" id="UP000887116"/>
    </source>
</evidence>
<dbReference type="PANTHER" id="PTHR23278">
    <property type="entry name" value="SIDESTEP PROTEIN"/>
    <property type="match status" value="1"/>
</dbReference>
<sequence>APESPHDCLVTNQTLDSLTIECQAGHNGSLPQIFHMEIYNSLVEHMADNLTRLDKPRFKVTDLSPSTSYVLVIYASNVKGRSDSVALVATTLSTAGRRTVQNEKLPFNPIISILIGVAILFVLVGVAVVIIVVRSHTSKQEATKDTVIAETSTDQKVPFFHTVIKFREEMLHQQCMKTIFRIFDLEYANIREKYLGDHILRLR</sequence>
<keyword evidence="1" id="KW-0812">Transmembrane</keyword>
<evidence type="ECO:0000313" key="3">
    <source>
        <dbReference type="EMBL" id="GFQ87684.1"/>
    </source>
</evidence>
<dbReference type="EMBL" id="BMAO01003428">
    <property type="protein sequence ID" value="GFQ87684.1"/>
    <property type="molecule type" value="Genomic_DNA"/>
</dbReference>
<protein>
    <submittedName>
        <fullName evidence="3">Fibronectin type-III domain-containing protein</fullName>
    </submittedName>
</protein>
<dbReference type="SUPFAM" id="SSF49265">
    <property type="entry name" value="Fibronectin type III"/>
    <property type="match status" value="1"/>
</dbReference>
<evidence type="ECO:0000256" key="1">
    <source>
        <dbReference type="SAM" id="Phobius"/>
    </source>
</evidence>
<keyword evidence="4" id="KW-1185">Reference proteome</keyword>
<dbReference type="Proteomes" id="UP000887116">
    <property type="component" value="Unassembled WGS sequence"/>
</dbReference>
<organism evidence="3 4">
    <name type="scientific">Trichonephila clavata</name>
    <name type="common">Joro spider</name>
    <name type="synonym">Nephila clavata</name>
    <dbReference type="NCBI Taxonomy" id="2740835"/>
    <lineage>
        <taxon>Eukaryota</taxon>
        <taxon>Metazoa</taxon>
        <taxon>Ecdysozoa</taxon>
        <taxon>Arthropoda</taxon>
        <taxon>Chelicerata</taxon>
        <taxon>Arachnida</taxon>
        <taxon>Araneae</taxon>
        <taxon>Araneomorphae</taxon>
        <taxon>Entelegynae</taxon>
        <taxon>Araneoidea</taxon>
        <taxon>Nephilidae</taxon>
        <taxon>Trichonephila</taxon>
    </lineage>
</organism>
<gene>
    <name evidence="3" type="primary">AVEN_206188_1</name>
    <name evidence="3" type="ORF">TNCT_619411</name>
</gene>
<comment type="caution">
    <text evidence="3">The sequence shown here is derived from an EMBL/GenBank/DDBJ whole genome shotgun (WGS) entry which is preliminary data.</text>
</comment>
<feature type="transmembrane region" description="Helical" evidence="1">
    <location>
        <begin position="110"/>
        <end position="133"/>
    </location>
</feature>
<reference evidence="3" key="1">
    <citation type="submission" date="2020-07" db="EMBL/GenBank/DDBJ databases">
        <title>Multicomponent nature underlies the extraordinary mechanical properties of spider dragline silk.</title>
        <authorList>
            <person name="Kono N."/>
            <person name="Nakamura H."/>
            <person name="Mori M."/>
            <person name="Yoshida Y."/>
            <person name="Ohtoshi R."/>
            <person name="Malay A.D."/>
            <person name="Moran D.A.P."/>
            <person name="Tomita M."/>
            <person name="Numata K."/>
            <person name="Arakawa K."/>
        </authorList>
    </citation>
    <scope>NUCLEOTIDE SEQUENCE</scope>
</reference>
<dbReference type="CDD" id="cd00063">
    <property type="entry name" value="FN3"/>
    <property type="match status" value="1"/>
</dbReference>
<keyword evidence="1" id="KW-1133">Transmembrane helix</keyword>
<dbReference type="PANTHER" id="PTHR23278:SF19">
    <property type="entry name" value="OBSCURIN"/>
    <property type="match status" value="1"/>
</dbReference>
<dbReference type="InterPro" id="IPR036116">
    <property type="entry name" value="FN3_sf"/>
</dbReference>
<dbReference type="OrthoDB" id="6250964at2759"/>
<keyword evidence="1" id="KW-0472">Membrane</keyword>
<dbReference type="InterPro" id="IPR013783">
    <property type="entry name" value="Ig-like_fold"/>
</dbReference>
<dbReference type="PROSITE" id="PS50853">
    <property type="entry name" value="FN3"/>
    <property type="match status" value="1"/>
</dbReference>
<accession>A0A8X6HJ93</accession>
<feature type="domain" description="Fibronectin type-III" evidence="2">
    <location>
        <begin position="1"/>
        <end position="97"/>
    </location>
</feature>
<evidence type="ECO:0000259" key="2">
    <source>
        <dbReference type="PROSITE" id="PS50853"/>
    </source>
</evidence>
<feature type="non-terminal residue" evidence="3">
    <location>
        <position position="1"/>
    </location>
</feature>
<dbReference type="Gene3D" id="2.60.40.10">
    <property type="entry name" value="Immunoglobulins"/>
    <property type="match status" value="1"/>
</dbReference>
<proteinExistence type="predicted"/>
<name>A0A8X6HJ93_TRICU</name>
<dbReference type="AlphaFoldDB" id="A0A8X6HJ93"/>
<dbReference type="InterPro" id="IPR003961">
    <property type="entry name" value="FN3_dom"/>
</dbReference>